<feature type="compositionally biased region" description="Basic and acidic residues" evidence="1">
    <location>
        <begin position="1"/>
        <end position="12"/>
    </location>
</feature>
<evidence type="ECO:0000313" key="2">
    <source>
        <dbReference type="EMBL" id="KAK3295583.1"/>
    </source>
</evidence>
<reference evidence="2" key="1">
    <citation type="journal article" date="2023" name="Mol. Phylogenet. Evol.">
        <title>Genome-scale phylogeny and comparative genomics of the fungal order Sordariales.</title>
        <authorList>
            <person name="Hensen N."/>
            <person name="Bonometti L."/>
            <person name="Westerberg I."/>
            <person name="Brannstrom I.O."/>
            <person name="Guillou S."/>
            <person name="Cros-Aarteil S."/>
            <person name="Calhoun S."/>
            <person name="Haridas S."/>
            <person name="Kuo A."/>
            <person name="Mondo S."/>
            <person name="Pangilinan J."/>
            <person name="Riley R."/>
            <person name="LaButti K."/>
            <person name="Andreopoulos B."/>
            <person name="Lipzen A."/>
            <person name="Chen C."/>
            <person name="Yan M."/>
            <person name="Daum C."/>
            <person name="Ng V."/>
            <person name="Clum A."/>
            <person name="Steindorff A."/>
            <person name="Ohm R.A."/>
            <person name="Martin F."/>
            <person name="Silar P."/>
            <person name="Natvig D.O."/>
            <person name="Lalanne C."/>
            <person name="Gautier V."/>
            <person name="Ament-Velasquez S.L."/>
            <person name="Kruys A."/>
            <person name="Hutchinson M.I."/>
            <person name="Powell A.J."/>
            <person name="Barry K."/>
            <person name="Miller A.N."/>
            <person name="Grigoriev I.V."/>
            <person name="Debuchy R."/>
            <person name="Gladieux P."/>
            <person name="Hiltunen Thoren M."/>
            <person name="Johannesson H."/>
        </authorList>
    </citation>
    <scope>NUCLEOTIDE SEQUENCE</scope>
    <source>
        <strain evidence="2">CBS 168.71</strain>
    </source>
</reference>
<dbReference type="AlphaFoldDB" id="A0AAE0HFG6"/>
<feature type="region of interest" description="Disordered" evidence="1">
    <location>
        <begin position="1"/>
        <end position="46"/>
    </location>
</feature>
<accession>A0AAE0HFG6</accession>
<name>A0AAE0HFG6_9PEZI</name>
<dbReference type="RefSeq" id="XP_062659097.1">
    <property type="nucleotide sequence ID" value="XM_062798410.1"/>
</dbReference>
<protein>
    <submittedName>
        <fullName evidence="2">Uncharacterized protein</fullName>
    </submittedName>
</protein>
<dbReference type="EMBL" id="JAUEPN010000004">
    <property type="protein sequence ID" value="KAK3295583.1"/>
    <property type="molecule type" value="Genomic_DNA"/>
</dbReference>
<feature type="region of interest" description="Disordered" evidence="1">
    <location>
        <begin position="80"/>
        <end position="101"/>
    </location>
</feature>
<dbReference type="Proteomes" id="UP001278766">
    <property type="component" value="Unassembled WGS sequence"/>
</dbReference>
<sequence length="235" mass="26279">MFPARNRQETQFRNEFPPGVSGAQPSESRLDGSHGFEKRDGTSKNDNGRLRSCCTSWCHRAAPSSPVFFILSFSLQAVPRTHSRPSSPTPSQPSQPRPERTSTKLAQTFFRLERSPIASRIPSKWALNLKLRLPAATEFLHHKIPSSSRLLGKCTHPATPPFPSQSEFSSCTGLSCPRRALPSVESTESCERRIRPRPSKIPKKRPIHRLETTPRSPTKLLFWVSGSANRRCPGS</sequence>
<comment type="caution">
    <text evidence="2">The sequence shown here is derived from an EMBL/GenBank/DDBJ whole genome shotgun (WGS) entry which is preliminary data.</text>
</comment>
<keyword evidence="3" id="KW-1185">Reference proteome</keyword>
<evidence type="ECO:0000313" key="3">
    <source>
        <dbReference type="Proteomes" id="UP001278766"/>
    </source>
</evidence>
<feature type="compositionally biased region" description="Pro residues" evidence="1">
    <location>
        <begin position="87"/>
        <end position="96"/>
    </location>
</feature>
<proteinExistence type="predicted"/>
<evidence type="ECO:0000256" key="1">
    <source>
        <dbReference type="SAM" id="MobiDB-lite"/>
    </source>
</evidence>
<dbReference type="GeneID" id="87835358"/>
<feature type="compositionally biased region" description="Basic residues" evidence="1">
    <location>
        <begin position="194"/>
        <end position="207"/>
    </location>
</feature>
<feature type="region of interest" description="Disordered" evidence="1">
    <location>
        <begin position="182"/>
        <end position="213"/>
    </location>
</feature>
<feature type="compositionally biased region" description="Basic and acidic residues" evidence="1">
    <location>
        <begin position="28"/>
        <end position="46"/>
    </location>
</feature>
<reference evidence="2" key="2">
    <citation type="submission" date="2023-06" db="EMBL/GenBank/DDBJ databases">
        <authorList>
            <consortium name="Lawrence Berkeley National Laboratory"/>
            <person name="Haridas S."/>
            <person name="Hensen N."/>
            <person name="Bonometti L."/>
            <person name="Westerberg I."/>
            <person name="Brannstrom I.O."/>
            <person name="Guillou S."/>
            <person name="Cros-Aarteil S."/>
            <person name="Calhoun S."/>
            <person name="Kuo A."/>
            <person name="Mondo S."/>
            <person name="Pangilinan J."/>
            <person name="Riley R."/>
            <person name="Labutti K."/>
            <person name="Andreopoulos B."/>
            <person name="Lipzen A."/>
            <person name="Chen C."/>
            <person name="Yanf M."/>
            <person name="Daum C."/>
            <person name="Ng V."/>
            <person name="Clum A."/>
            <person name="Steindorff A."/>
            <person name="Ohm R."/>
            <person name="Martin F."/>
            <person name="Silar P."/>
            <person name="Natvig D."/>
            <person name="Lalanne C."/>
            <person name="Gautier V."/>
            <person name="Ament-Velasquez S.L."/>
            <person name="Kruys A."/>
            <person name="Hutchinson M.I."/>
            <person name="Powell A.J."/>
            <person name="Barry K."/>
            <person name="Miller A.N."/>
            <person name="Grigoriev I.V."/>
            <person name="Debuchy R."/>
            <person name="Gladieux P."/>
            <person name="Thoren M.H."/>
            <person name="Johannesson H."/>
        </authorList>
    </citation>
    <scope>NUCLEOTIDE SEQUENCE</scope>
    <source>
        <strain evidence="2">CBS 168.71</strain>
    </source>
</reference>
<organism evidence="2 3">
    <name type="scientific">Chaetomium fimeti</name>
    <dbReference type="NCBI Taxonomy" id="1854472"/>
    <lineage>
        <taxon>Eukaryota</taxon>
        <taxon>Fungi</taxon>
        <taxon>Dikarya</taxon>
        <taxon>Ascomycota</taxon>
        <taxon>Pezizomycotina</taxon>
        <taxon>Sordariomycetes</taxon>
        <taxon>Sordariomycetidae</taxon>
        <taxon>Sordariales</taxon>
        <taxon>Chaetomiaceae</taxon>
        <taxon>Chaetomium</taxon>
    </lineage>
</organism>
<gene>
    <name evidence="2" type="ORF">B0H64DRAFT_149380</name>
</gene>